<organism evidence="4 5">
    <name type="scientific">Lithospermum erythrorhizon</name>
    <name type="common">Purple gromwell</name>
    <name type="synonym">Lithospermum officinale var. erythrorhizon</name>
    <dbReference type="NCBI Taxonomy" id="34254"/>
    <lineage>
        <taxon>Eukaryota</taxon>
        <taxon>Viridiplantae</taxon>
        <taxon>Streptophyta</taxon>
        <taxon>Embryophyta</taxon>
        <taxon>Tracheophyta</taxon>
        <taxon>Spermatophyta</taxon>
        <taxon>Magnoliopsida</taxon>
        <taxon>eudicotyledons</taxon>
        <taxon>Gunneridae</taxon>
        <taxon>Pentapetalae</taxon>
        <taxon>asterids</taxon>
        <taxon>lamiids</taxon>
        <taxon>Boraginales</taxon>
        <taxon>Boraginaceae</taxon>
        <taxon>Boraginoideae</taxon>
        <taxon>Lithospermeae</taxon>
        <taxon>Lithospermum</taxon>
    </lineage>
</organism>
<sequence>MSRYFHEPDTLCTSTISISISSVSTTGENRMVLGFRNRSSRIIHPSSILIRVAMRVSRSRWFGFIRRVFHYQNGSRSELGSNPFNTGSWMMMELAALVFQIVVTVYTLCVTKEERPIWPMRIWLSGYTIGCFLCLLQLHLRYRLFYSGRVDGVGQSSDVEQLRNHEDSRTLHFFNKCHTMTELFFAIWFVMGNVWVFNTRFGSFHRAPTLHVLCIILLAWNAISYSFPFILFLLLCCCVPLFSNLVGYNMNIGSVDRAASDEQLSCLPSFAYKEFDKNTNLGNSTLNNENLECCICLAKYKDKEEIRELPCSHIFHLKCVDQWLKIIACCPLCKQDLQR</sequence>
<dbReference type="Proteomes" id="UP001454036">
    <property type="component" value="Unassembled WGS sequence"/>
</dbReference>
<dbReference type="EMBL" id="BAABME010025707">
    <property type="protein sequence ID" value="GAA0172596.1"/>
    <property type="molecule type" value="Genomic_DNA"/>
</dbReference>
<name>A0AAV3RBK5_LITER</name>
<dbReference type="PANTHER" id="PTHR46225:SF1">
    <property type="entry name" value="RING_U-BOX SUPERFAMILY PROTEIN"/>
    <property type="match status" value="1"/>
</dbReference>
<reference evidence="4 5" key="1">
    <citation type="submission" date="2024-01" db="EMBL/GenBank/DDBJ databases">
        <title>The complete chloroplast genome sequence of Lithospermum erythrorhizon: insights into the phylogenetic relationship among Boraginaceae species and the maternal lineages of purple gromwells.</title>
        <authorList>
            <person name="Okada T."/>
            <person name="Watanabe K."/>
        </authorList>
    </citation>
    <scope>NUCLEOTIDE SEQUENCE [LARGE SCALE GENOMIC DNA]</scope>
</reference>
<keyword evidence="2" id="KW-0472">Membrane</keyword>
<feature type="transmembrane region" description="Helical" evidence="2">
    <location>
        <begin position="204"/>
        <end position="223"/>
    </location>
</feature>
<evidence type="ECO:0000259" key="3">
    <source>
        <dbReference type="PROSITE" id="PS50089"/>
    </source>
</evidence>
<dbReference type="InterPro" id="IPR013083">
    <property type="entry name" value="Znf_RING/FYVE/PHD"/>
</dbReference>
<dbReference type="GO" id="GO:0008270">
    <property type="term" value="F:zinc ion binding"/>
    <property type="evidence" value="ECO:0007669"/>
    <property type="project" value="UniProtKB-KW"/>
</dbReference>
<dbReference type="SUPFAM" id="SSF57850">
    <property type="entry name" value="RING/U-box"/>
    <property type="match status" value="1"/>
</dbReference>
<gene>
    <name evidence="4" type="ORF">LIER_41364</name>
</gene>
<keyword evidence="1" id="KW-0862">Zinc</keyword>
<feature type="transmembrane region" description="Helical" evidence="2">
    <location>
        <begin position="179"/>
        <end position="197"/>
    </location>
</feature>
<keyword evidence="5" id="KW-1185">Reference proteome</keyword>
<dbReference type="Pfam" id="PF13639">
    <property type="entry name" value="zf-RING_2"/>
    <property type="match status" value="1"/>
</dbReference>
<keyword evidence="2" id="KW-1133">Transmembrane helix</keyword>
<dbReference type="InterPro" id="IPR001841">
    <property type="entry name" value="Znf_RING"/>
</dbReference>
<evidence type="ECO:0000313" key="5">
    <source>
        <dbReference type="Proteomes" id="UP001454036"/>
    </source>
</evidence>
<protein>
    <recommendedName>
        <fullName evidence="3">RING-type domain-containing protein</fullName>
    </recommendedName>
</protein>
<dbReference type="SMART" id="SM00184">
    <property type="entry name" value="RING"/>
    <property type="match status" value="1"/>
</dbReference>
<accession>A0AAV3RBK5</accession>
<evidence type="ECO:0000256" key="1">
    <source>
        <dbReference type="PROSITE-ProRule" id="PRU00175"/>
    </source>
</evidence>
<dbReference type="PROSITE" id="PS50089">
    <property type="entry name" value="ZF_RING_2"/>
    <property type="match status" value="1"/>
</dbReference>
<proteinExistence type="predicted"/>
<dbReference type="AlphaFoldDB" id="A0AAV3RBK5"/>
<feature type="domain" description="RING-type" evidence="3">
    <location>
        <begin position="293"/>
        <end position="334"/>
    </location>
</feature>
<dbReference type="Gene3D" id="3.30.40.10">
    <property type="entry name" value="Zinc/RING finger domain, C3HC4 (zinc finger)"/>
    <property type="match status" value="1"/>
</dbReference>
<dbReference type="PANTHER" id="PTHR46225">
    <property type="entry name" value="C3H4 TYPE ZINC FINGER PROTEIN"/>
    <property type="match status" value="1"/>
</dbReference>
<comment type="caution">
    <text evidence="4">The sequence shown here is derived from an EMBL/GenBank/DDBJ whole genome shotgun (WGS) entry which is preliminary data.</text>
</comment>
<keyword evidence="1" id="KW-0863">Zinc-finger</keyword>
<feature type="transmembrane region" description="Helical" evidence="2">
    <location>
        <begin position="122"/>
        <end position="140"/>
    </location>
</feature>
<evidence type="ECO:0000313" key="4">
    <source>
        <dbReference type="EMBL" id="GAA0172596.1"/>
    </source>
</evidence>
<keyword evidence="1" id="KW-0479">Metal-binding</keyword>
<keyword evidence="2" id="KW-0812">Transmembrane</keyword>
<feature type="transmembrane region" description="Helical" evidence="2">
    <location>
        <begin position="89"/>
        <end position="110"/>
    </location>
</feature>
<evidence type="ECO:0000256" key="2">
    <source>
        <dbReference type="SAM" id="Phobius"/>
    </source>
</evidence>